<dbReference type="GO" id="GO:0005930">
    <property type="term" value="C:axoneme"/>
    <property type="evidence" value="ECO:0007669"/>
    <property type="project" value="TreeGrafter"/>
</dbReference>
<dbReference type="PANTHER" id="PTHR14885:SF1">
    <property type="entry name" value="CILIA- AND FLAGELLA-ASSOCIATED PROTEIN 43"/>
    <property type="match status" value="1"/>
</dbReference>
<gene>
    <name evidence="9" type="ORF">PACLA_8A017756</name>
</gene>
<keyword evidence="7" id="KW-0206">Cytoskeleton</keyword>
<evidence type="ECO:0000256" key="7">
    <source>
        <dbReference type="ARBA" id="ARBA00023212"/>
    </source>
</evidence>
<evidence type="ECO:0000256" key="2">
    <source>
        <dbReference type="ARBA" id="ARBA00004245"/>
    </source>
</evidence>
<dbReference type="PANTHER" id="PTHR14885">
    <property type="entry name" value="CILIA- AND FLAGELLA-ASSOCIATED PROTEIN 43-RELATED"/>
    <property type="match status" value="1"/>
</dbReference>
<sequence length="330" mass="38591">MLKQSYTGMQSLEKAMAELDHPGHMPEGLDEHVWQRLVQARRLKVESEQKVKTKALILADMNAFLQRRFVEDESLRAEIERLFKELQNLRDEKMKFTMDLEVQLLLKQGQVEVPPDSFITDYSDSTLVHRSVIEDLNATIRSLGDAKINIMVESKDFRKGIHALEWEHKKMKMQIEDLEARARDIQLLRVTKDLQQYLGEVDQQAIQQKEVATLEQTLQLYQKTHARNVEDRHRVIRDLKKAIRKKEIENERLDIDLEEMAITVAERKNVSNPDAENQAEANSERRLKNIVARRRLVDLAKAQAQEVAILRAEVERLRMRTFPALVQVDQ</sequence>
<evidence type="ECO:0000256" key="8">
    <source>
        <dbReference type="ARBA" id="ARBA00023273"/>
    </source>
</evidence>
<keyword evidence="4" id="KW-0853">WD repeat</keyword>
<reference evidence="9" key="1">
    <citation type="submission" date="2020-04" db="EMBL/GenBank/DDBJ databases">
        <authorList>
            <person name="Alioto T."/>
            <person name="Alioto T."/>
            <person name="Gomez Garrido J."/>
        </authorList>
    </citation>
    <scope>NUCLEOTIDE SEQUENCE</scope>
    <source>
        <strain evidence="9">A484AB</strain>
    </source>
</reference>
<comment type="caution">
    <text evidence="9">The sequence shown here is derived from an EMBL/GenBank/DDBJ whole genome shotgun (WGS) entry which is preliminary data.</text>
</comment>
<dbReference type="Proteomes" id="UP001152795">
    <property type="component" value="Unassembled WGS sequence"/>
</dbReference>
<protein>
    <submittedName>
        <fullName evidence="9">Uncharacterized protein</fullName>
    </submittedName>
</protein>
<name>A0A6S7FL48_PARCT</name>
<evidence type="ECO:0000313" key="10">
    <source>
        <dbReference type="Proteomes" id="UP001152795"/>
    </source>
</evidence>
<accession>A0A6S7FL48</accession>
<dbReference type="AlphaFoldDB" id="A0A6S7FL48"/>
<dbReference type="EMBL" id="CACRXK020000004">
    <property type="protein sequence ID" value="CAB3976599.1"/>
    <property type="molecule type" value="Genomic_DNA"/>
</dbReference>
<evidence type="ECO:0000256" key="4">
    <source>
        <dbReference type="ARBA" id="ARBA00022574"/>
    </source>
</evidence>
<evidence type="ECO:0000256" key="1">
    <source>
        <dbReference type="ARBA" id="ARBA00004138"/>
    </source>
</evidence>
<evidence type="ECO:0000256" key="3">
    <source>
        <dbReference type="ARBA" id="ARBA00022490"/>
    </source>
</evidence>
<dbReference type="OrthoDB" id="535167at2759"/>
<keyword evidence="10" id="KW-1185">Reference proteome</keyword>
<dbReference type="Pfam" id="PF25828">
    <property type="entry name" value="CC_Cfap43"/>
    <property type="match status" value="1"/>
</dbReference>
<keyword evidence="6" id="KW-0175">Coiled coil</keyword>
<evidence type="ECO:0000313" key="9">
    <source>
        <dbReference type="EMBL" id="CAB3976599.1"/>
    </source>
</evidence>
<evidence type="ECO:0000256" key="5">
    <source>
        <dbReference type="ARBA" id="ARBA00022737"/>
    </source>
</evidence>
<evidence type="ECO:0000256" key="6">
    <source>
        <dbReference type="ARBA" id="ARBA00023054"/>
    </source>
</evidence>
<dbReference type="GO" id="GO:0060271">
    <property type="term" value="P:cilium assembly"/>
    <property type="evidence" value="ECO:0007669"/>
    <property type="project" value="TreeGrafter"/>
</dbReference>
<keyword evidence="8" id="KW-0966">Cell projection</keyword>
<keyword evidence="3" id="KW-0963">Cytoplasm</keyword>
<comment type="subcellular location">
    <subcellularLocation>
        <location evidence="1">Cell projection</location>
        <location evidence="1">Cilium</location>
    </subcellularLocation>
    <subcellularLocation>
        <location evidence="2">Cytoplasm</location>
        <location evidence="2">Cytoskeleton</location>
    </subcellularLocation>
</comment>
<proteinExistence type="predicted"/>
<organism evidence="9 10">
    <name type="scientific">Paramuricea clavata</name>
    <name type="common">Red gorgonian</name>
    <name type="synonym">Violescent sea-whip</name>
    <dbReference type="NCBI Taxonomy" id="317549"/>
    <lineage>
        <taxon>Eukaryota</taxon>
        <taxon>Metazoa</taxon>
        <taxon>Cnidaria</taxon>
        <taxon>Anthozoa</taxon>
        <taxon>Octocorallia</taxon>
        <taxon>Malacalcyonacea</taxon>
        <taxon>Plexauridae</taxon>
        <taxon>Paramuricea</taxon>
    </lineage>
</organism>
<keyword evidence="5" id="KW-0677">Repeat</keyword>